<organism evidence="10 11">
    <name type="scientific">Marinobacter salarius</name>
    <dbReference type="NCBI Taxonomy" id="1420917"/>
    <lineage>
        <taxon>Bacteria</taxon>
        <taxon>Pseudomonadati</taxon>
        <taxon>Pseudomonadota</taxon>
        <taxon>Gammaproteobacteria</taxon>
        <taxon>Pseudomonadales</taxon>
        <taxon>Marinobacteraceae</taxon>
        <taxon>Marinobacter</taxon>
    </lineage>
</organism>
<dbReference type="GO" id="GO:0006508">
    <property type="term" value="P:proteolysis"/>
    <property type="evidence" value="ECO:0007669"/>
    <property type="project" value="UniProtKB-KW"/>
</dbReference>
<feature type="binding site" evidence="7">
    <location>
        <position position="252"/>
    </location>
    <ligand>
        <name>Mn(2+)</name>
        <dbReference type="ChEBI" id="CHEBI:29035"/>
        <label>1</label>
    </ligand>
</feature>
<proteinExistence type="inferred from homology"/>
<accession>A0A1W6KEA3</accession>
<dbReference type="InterPro" id="IPR029149">
    <property type="entry name" value="Creatin/AminoP/Spt16_N"/>
</dbReference>
<keyword evidence="3 7" id="KW-0378">Hydrolase</keyword>
<feature type="binding site" evidence="7">
    <location>
        <position position="411"/>
    </location>
    <ligand>
        <name>Mn(2+)</name>
        <dbReference type="ChEBI" id="CHEBI:29035"/>
        <label>1</label>
    </ligand>
</feature>
<keyword evidence="5 7" id="KW-0482">Metalloprotease</keyword>
<comment type="catalytic activity">
    <reaction evidence="7">
        <text>Xaa-L-Pro dipeptide + H2O = an L-alpha-amino acid + L-proline</text>
        <dbReference type="Rhea" id="RHEA:76407"/>
        <dbReference type="ChEBI" id="CHEBI:15377"/>
        <dbReference type="ChEBI" id="CHEBI:59869"/>
        <dbReference type="ChEBI" id="CHEBI:60039"/>
        <dbReference type="ChEBI" id="CHEBI:195196"/>
        <dbReference type="EC" id="3.4.13.9"/>
    </reaction>
</comment>
<dbReference type="SUPFAM" id="SSF55920">
    <property type="entry name" value="Creatinase/aminopeptidase"/>
    <property type="match status" value="1"/>
</dbReference>
<dbReference type="InterPro" id="IPR001131">
    <property type="entry name" value="Peptidase_M24B_aminopep-P_CS"/>
</dbReference>
<dbReference type="AlphaFoldDB" id="A0A1W6KEA3"/>
<dbReference type="Proteomes" id="UP000193100">
    <property type="component" value="Chromosome"/>
</dbReference>
<dbReference type="Gene3D" id="3.40.350.10">
    <property type="entry name" value="Creatinase/prolidase N-terminal domain"/>
    <property type="match status" value="1"/>
</dbReference>
<comment type="similarity">
    <text evidence="7">Belongs to the peptidase M24B family. Bacterial-type prolidase subfamily.</text>
</comment>
<dbReference type="PANTHER" id="PTHR43226">
    <property type="entry name" value="XAA-PRO AMINOPEPTIDASE 3"/>
    <property type="match status" value="1"/>
</dbReference>
<evidence type="ECO:0000256" key="2">
    <source>
        <dbReference type="ARBA" id="ARBA00022723"/>
    </source>
</evidence>
<evidence type="ECO:0000259" key="8">
    <source>
        <dbReference type="Pfam" id="PF00557"/>
    </source>
</evidence>
<evidence type="ECO:0000256" key="3">
    <source>
        <dbReference type="ARBA" id="ARBA00022801"/>
    </source>
</evidence>
<dbReference type="InterPro" id="IPR000994">
    <property type="entry name" value="Pept_M24"/>
</dbReference>
<evidence type="ECO:0000256" key="4">
    <source>
        <dbReference type="ARBA" id="ARBA00022997"/>
    </source>
</evidence>
<feature type="binding site" evidence="7">
    <location>
        <position position="372"/>
    </location>
    <ligand>
        <name>Mn(2+)</name>
        <dbReference type="ChEBI" id="CHEBI:29035"/>
        <label>1</label>
    </ligand>
</feature>
<evidence type="ECO:0000259" key="9">
    <source>
        <dbReference type="Pfam" id="PF21216"/>
    </source>
</evidence>
<keyword evidence="1 7" id="KW-0645">Protease</keyword>
<keyword evidence="2 7" id="KW-0479">Metal-binding</keyword>
<feature type="binding site" evidence="7">
    <location>
        <position position="334"/>
    </location>
    <ligand>
        <name>Mn(2+)</name>
        <dbReference type="ChEBI" id="CHEBI:29035"/>
        <label>1</label>
    </ligand>
</feature>
<comment type="function">
    <text evidence="7">Splits dipeptides with a prolyl residue in the C-terminal position.</text>
</comment>
<dbReference type="InterPro" id="IPR036005">
    <property type="entry name" value="Creatinase/aminopeptidase-like"/>
</dbReference>
<feature type="binding site" evidence="7">
    <location>
        <position position="241"/>
    </location>
    <ligand>
        <name>Mn(2+)</name>
        <dbReference type="ChEBI" id="CHEBI:29035"/>
        <label>2</label>
    </ligand>
</feature>
<dbReference type="Pfam" id="PF21216">
    <property type="entry name" value="PepQ_N"/>
    <property type="match status" value="1"/>
</dbReference>
<evidence type="ECO:0000256" key="5">
    <source>
        <dbReference type="ARBA" id="ARBA00023049"/>
    </source>
</evidence>
<dbReference type="PROSITE" id="PS00491">
    <property type="entry name" value="PROLINE_PEPTIDASE"/>
    <property type="match status" value="1"/>
</dbReference>
<comment type="cofactor">
    <cofactor evidence="7">
        <name>Mn(2+)</name>
        <dbReference type="ChEBI" id="CHEBI:29035"/>
    </cofactor>
    <text evidence="7">Binds 2 manganese ions per subunit.</text>
</comment>
<dbReference type="GO" id="GO:0046872">
    <property type="term" value="F:metal ion binding"/>
    <property type="evidence" value="ECO:0007669"/>
    <property type="project" value="UniProtKB-KW"/>
</dbReference>
<dbReference type="InterPro" id="IPR052433">
    <property type="entry name" value="X-Pro_dipept-like"/>
</dbReference>
<evidence type="ECO:0000256" key="1">
    <source>
        <dbReference type="ARBA" id="ARBA00022670"/>
    </source>
</evidence>
<dbReference type="GO" id="GO:0004177">
    <property type="term" value="F:aminopeptidase activity"/>
    <property type="evidence" value="ECO:0007669"/>
    <property type="project" value="TreeGrafter"/>
</dbReference>
<dbReference type="GO" id="GO:0016795">
    <property type="term" value="F:phosphoric triester hydrolase activity"/>
    <property type="evidence" value="ECO:0007669"/>
    <property type="project" value="InterPro"/>
</dbReference>
<evidence type="ECO:0000313" key="10">
    <source>
        <dbReference type="EMBL" id="ARM85733.1"/>
    </source>
</evidence>
<feature type="domain" description="Peptidase M24" evidence="8">
    <location>
        <begin position="164"/>
        <end position="417"/>
    </location>
</feature>
<gene>
    <name evidence="7 10" type="primary">pepQ</name>
    <name evidence="10" type="ORF">MARSALSMR5_03712</name>
</gene>
<evidence type="ECO:0000256" key="7">
    <source>
        <dbReference type="HAMAP-Rule" id="MF_01279"/>
    </source>
</evidence>
<dbReference type="EMBL" id="CP020931">
    <property type="protein sequence ID" value="ARM85733.1"/>
    <property type="molecule type" value="Genomic_DNA"/>
</dbReference>
<dbReference type="InterPro" id="IPR022846">
    <property type="entry name" value="X_Pro_dipept"/>
</dbReference>
<dbReference type="Gene3D" id="3.90.230.10">
    <property type="entry name" value="Creatinase/methionine aminopeptidase superfamily"/>
    <property type="match status" value="1"/>
</dbReference>
<keyword evidence="6 7" id="KW-0464">Manganese</keyword>
<protein>
    <recommendedName>
        <fullName evidence="7">Xaa-Pro dipeptidase</fullName>
        <shortName evidence="7">X-Pro dipeptidase</shortName>
        <ecNumber evidence="7">3.4.13.9</ecNumber>
    </recommendedName>
    <alternativeName>
        <fullName evidence="7">Imidodipeptidase</fullName>
    </alternativeName>
    <alternativeName>
        <fullName evidence="7">Proline dipeptidase</fullName>
        <shortName evidence="7">Prolidase</shortName>
    </alternativeName>
</protein>
<dbReference type="GO" id="GO:0008235">
    <property type="term" value="F:metalloexopeptidase activity"/>
    <property type="evidence" value="ECO:0007669"/>
    <property type="project" value="UniProtKB-UniRule"/>
</dbReference>
<dbReference type="GeneID" id="77257632"/>
<evidence type="ECO:0000313" key="11">
    <source>
        <dbReference type="Proteomes" id="UP000193100"/>
    </source>
</evidence>
<dbReference type="HAMAP" id="MF_01279">
    <property type="entry name" value="X_Pro_dipeptid"/>
    <property type="match status" value="1"/>
</dbReference>
<name>A0A1W6KEA3_9GAMM</name>
<keyword evidence="4 7" id="KW-0224">Dipeptidase</keyword>
<sequence>MSDIELLSLQTDHVRTLQQRYEHAIAEQGYDGLLISSGAAPVRYGDDQAWHFQGYGPFLHWTGLTGQEHSWLLIRPGHKPLLSLYHPVDFWHATPELPDEPWLQSMEVRSSDRREAPVMNVNGRLAVVGDPSQLSGVDGEQNPEGLLSALDETRVHKTPYEIACLARANHVAMQGHRAARKTFLDGGSEFEINLAYQQATGQREAQAPYHSIIGVNEHAGTLHYQYYDTEAPARPRSLLIDAGVRFRGYCSDITRTTPGAGERRFAALIQGLEQLQQRLCGMVAPGVEYVAIHRKTHQGIAALLNAAGVVQGVDDETLVEQGVTRAFFPHGIGHFLGVQVHDVSGKKEPPPSDAPFLRLTRTLEAGMVVTIEPGLYIIPSLLDPVLDGPLGKNFNRSVIDELRGCGGIRIEDNVVVTHDGARNLTREAGG</sequence>
<evidence type="ECO:0000256" key="6">
    <source>
        <dbReference type="ARBA" id="ARBA00023211"/>
    </source>
</evidence>
<reference evidence="10 11" key="1">
    <citation type="submission" date="2017-04" db="EMBL/GenBank/DDBJ databases">
        <title>Genome Sequence of Marinobacter salarius strain SMR5 Isolated from a culture of the Diatom Skeletonema marinoi.</title>
        <authorList>
            <person name="Topel M."/>
            <person name="Pinder M.I.M."/>
            <person name="Johansson O.N."/>
            <person name="Kourtchenko O."/>
            <person name="Godhe A."/>
            <person name="Clarke A.K."/>
        </authorList>
    </citation>
    <scope>NUCLEOTIDE SEQUENCE [LARGE SCALE GENOMIC DNA]</scope>
    <source>
        <strain evidence="10 11">SMR5</strain>
    </source>
</reference>
<dbReference type="NCBIfam" id="NF010133">
    <property type="entry name" value="PRK13607.1"/>
    <property type="match status" value="1"/>
</dbReference>
<feature type="domain" description="Xaa-Pro dipeptidase N-terminal" evidence="9">
    <location>
        <begin position="11"/>
        <end position="150"/>
    </location>
</feature>
<dbReference type="PANTHER" id="PTHR43226:SF8">
    <property type="entry name" value="XAA-PRO DIPEPTIDASE"/>
    <property type="match status" value="1"/>
</dbReference>
<feature type="binding site" evidence="7">
    <location>
        <position position="411"/>
    </location>
    <ligand>
        <name>Mn(2+)</name>
        <dbReference type="ChEBI" id="CHEBI:29035"/>
        <label>2</label>
    </ligand>
</feature>
<dbReference type="GO" id="GO:0102009">
    <property type="term" value="F:proline dipeptidase activity"/>
    <property type="evidence" value="ECO:0007669"/>
    <property type="project" value="UniProtKB-EC"/>
</dbReference>
<dbReference type="GO" id="GO:0005829">
    <property type="term" value="C:cytosol"/>
    <property type="evidence" value="ECO:0007669"/>
    <property type="project" value="TreeGrafter"/>
</dbReference>
<dbReference type="InterPro" id="IPR048819">
    <property type="entry name" value="PepQ_N"/>
</dbReference>
<dbReference type="Pfam" id="PF00557">
    <property type="entry name" value="Peptidase_M24"/>
    <property type="match status" value="1"/>
</dbReference>
<dbReference type="EC" id="3.4.13.9" evidence="7"/>
<feature type="binding site" evidence="7">
    <location>
        <position position="252"/>
    </location>
    <ligand>
        <name>Mn(2+)</name>
        <dbReference type="ChEBI" id="CHEBI:29035"/>
        <label>2</label>
    </ligand>
</feature>
<dbReference type="RefSeq" id="WP_085681713.1">
    <property type="nucleotide sequence ID" value="NZ_CP020931.1"/>
</dbReference>